<keyword evidence="3" id="KW-0206">Cytoskeleton</keyword>
<reference evidence="6 7" key="1">
    <citation type="submission" date="2016-05" db="EMBL/GenBank/DDBJ databases">
        <title>Comparative genomics of biotechnologically important yeasts.</title>
        <authorList>
            <consortium name="DOE Joint Genome Institute"/>
            <person name="Riley R."/>
            <person name="Haridas S."/>
            <person name="Wolfe K.H."/>
            <person name="Lopes M.R."/>
            <person name="Hittinger C.T."/>
            <person name="Goker M."/>
            <person name="Salamov A."/>
            <person name="Wisecaver J."/>
            <person name="Long T.M."/>
            <person name="Aerts A.L."/>
            <person name="Barry K."/>
            <person name="Choi C."/>
            <person name="Clum A."/>
            <person name="Coughlan A.Y."/>
            <person name="Deshpande S."/>
            <person name="Douglass A.P."/>
            <person name="Hanson S.J."/>
            <person name="Klenk H.-P."/>
            <person name="LaButti K."/>
            <person name="Lapidus A."/>
            <person name="Lindquist E."/>
            <person name="Lipzen A."/>
            <person name="Meier-kolthoff J.P."/>
            <person name="Ohm R.A."/>
            <person name="Otillar R.P."/>
            <person name="Pangilinan J."/>
            <person name="Peng Y."/>
            <person name="Rokas A."/>
            <person name="Rosa C.A."/>
            <person name="Scheuner C."/>
            <person name="Sibirny A.A."/>
            <person name="Slot J.C."/>
            <person name="Stielow J.B."/>
            <person name="Sun H."/>
            <person name="Kurtzman C.P."/>
            <person name="Blackwell M."/>
            <person name="Grigoriev I.V."/>
            <person name="Jeffries T.W."/>
        </authorList>
    </citation>
    <scope>NUCLEOTIDE SEQUENCE [LARGE SCALE GENOMIC DNA]</scope>
    <source>
        <strain evidence="6 7">NRRL YB-4993</strain>
    </source>
</reference>
<keyword evidence="7" id="KW-1185">Reference proteome</keyword>
<evidence type="ECO:0000313" key="6">
    <source>
        <dbReference type="EMBL" id="OBA23536.1"/>
    </source>
</evidence>
<protein>
    <recommendedName>
        <fullName evidence="5">Dynactin subunit 5</fullName>
    </recommendedName>
</protein>
<keyword evidence="2" id="KW-0963">Cytoplasm</keyword>
<gene>
    <name evidence="6" type="ORF">METBIDRAFT_107315</name>
</gene>
<comment type="similarity">
    <text evidence="4">Belongs to the dynactin subunits 5/6 family. Dynactin subunit 5 subfamily.</text>
</comment>
<dbReference type="AlphaFoldDB" id="A0A1A0HHQ4"/>
<proteinExistence type="inferred from homology"/>
<dbReference type="PANTHER" id="PTHR46126:SF1">
    <property type="entry name" value="DYNACTIN SUBUNIT 5"/>
    <property type="match status" value="1"/>
</dbReference>
<comment type="subcellular location">
    <subcellularLocation>
        <location evidence="1">Cytoplasm</location>
        <location evidence="1">Cytoskeleton</location>
    </subcellularLocation>
</comment>
<dbReference type="RefSeq" id="XP_018714017.1">
    <property type="nucleotide sequence ID" value="XM_018853838.1"/>
</dbReference>
<evidence type="ECO:0000313" key="7">
    <source>
        <dbReference type="Proteomes" id="UP000092555"/>
    </source>
</evidence>
<name>A0A1A0HHQ4_9ASCO</name>
<dbReference type="SUPFAM" id="SSF51161">
    <property type="entry name" value="Trimeric LpxA-like enzymes"/>
    <property type="match status" value="1"/>
</dbReference>
<dbReference type="STRING" id="869754.A0A1A0HHQ4"/>
<evidence type="ECO:0000256" key="2">
    <source>
        <dbReference type="ARBA" id="ARBA00022490"/>
    </source>
</evidence>
<dbReference type="PANTHER" id="PTHR46126">
    <property type="entry name" value="DYNACTIN SUBUNIT 5"/>
    <property type="match status" value="1"/>
</dbReference>
<comment type="caution">
    <text evidence="6">The sequence shown here is derived from an EMBL/GenBank/DDBJ whole genome shotgun (WGS) entry which is preliminary data.</text>
</comment>
<dbReference type="EMBL" id="LXTC01000001">
    <property type="protein sequence ID" value="OBA23536.1"/>
    <property type="molecule type" value="Genomic_DNA"/>
</dbReference>
<evidence type="ECO:0000256" key="3">
    <source>
        <dbReference type="ARBA" id="ARBA00023212"/>
    </source>
</evidence>
<sequence>MDDWIETGTGNRISRLAIIKGANRISILENCTISENCTLNGNVATLSPSLPSIVLGKYTYLGCRCLIDPPRANPSPDASVFTDVKVGNYTTLGADSVVRLIQVGNRVLIGARCVLGELSVINDCCVIEDDTVVPANSVVPPYSRVSGVPGIDYSVVPISASYRKVLEADSRVRHVLK</sequence>
<dbReference type="GO" id="GO:0005869">
    <property type="term" value="C:dynactin complex"/>
    <property type="evidence" value="ECO:0007669"/>
    <property type="project" value="TreeGrafter"/>
</dbReference>
<dbReference type="OrthoDB" id="417208at2759"/>
<evidence type="ECO:0000256" key="4">
    <source>
        <dbReference type="ARBA" id="ARBA00034706"/>
    </source>
</evidence>
<dbReference type="Pfam" id="PF21711">
    <property type="entry name" value="DCTN5"/>
    <property type="match status" value="1"/>
</dbReference>
<accession>A0A1A0HHQ4</accession>
<dbReference type="Gene3D" id="2.160.10.10">
    <property type="entry name" value="Hexapeptide repeat proteins"/>
    <property type="match status" value="1"/>
</dbReference>
<dbReference type="InterPro" id="IPR011004">
    <property type="entry name" value="Trimer_LpxA-like_sf"/>
</dbReference>
<organism evidence="6 7">
    <name type="scientific">Metschnikowia bicuspidata var. bicuspidata NRRL YB-4993</name>
    <dbReference type="NCBI Taxonomy" id="869754"/>
    <lineage>
        <taxon>Eukaryota</taxon>
        <taxon>Fungi</taxon>
        <taxon>Dikarya</taxon>
        <taxon>Ascomycota</taxon>
        <taxon>Saccharomycotina</taxon>
        <taxon>Pichiomycetes</taxon>
        <taxon>Metschnikowiaceae</taxon>
        <taxon>Metschnikowia</taxon>
    </lineage>
</organism>
<evidence type="ECO:0000256" key="1">
    <source>
        <dbReference type="ARBA" id="ARBA00004245"/>
    </source>
</evidence>
<dbReference type="InterPro" id="IPR047125">
    <property type="entry name" value="DCTN5"/>
</dbReference>
<dbReference type="GeneID" id="30026814"/>
<dbReference type="Proteomes" id="UP000092555">
    <property type="component" value="Unassembled WGS sequence"/>
</dbReference>
<evidence type="ECO:0000256" key="5">
    <source>
        <dbReference type="ARBA" id="ARBA00034865"/>
    </source>
</evidence>